<keyword evidence="3" id="KW-1185">Reference proteome</keyword>
<organism evidence="2 3">
    <name type="scientific">Trifolium medium</name>
    <dbReference type="NCBI Taxonomy" id="97028"/>
    <lineage>
        <taxon>Eukaryota</taxon>
        <taxon>Viridiplantae</taxon>
        <taxon>Streptophyta</taxon>
        <taxon>Embryophyta</taxon>
        <taxon>Tracheophyta</taxon>
        <taxon>Spermatophyta</taxon>
        <taxon>Magnoliopsida</taxon>
        <taxon>eudicotyledons</taxon>
        <taxon>Gunneridae</taxon>
        <taxon>Pentapetalae</taxon>
        <taxon>rosids</taxon>
        <taxon>fabids</taxon>
        <taxon>Fabales</taxon>
        <taxon>Fabaceae</taxon>
        <taxon>Papilionoideae</taxon>
        <taxon>50 kb inversion clade</taxon>
        <taxon>NPAAA clade</taxon>
        <taxon>Hologalegina</taxon>
        <taxon>IRL clade</taxon>
        <taxon>Trifolieae</taxon>
        <taxon>Trifolium</taxon>
    </lineage>
</organism>
<protein>
    <submittedName>
        <fullName evidence="2">Uncharacterized protein</fullName>
    </submittedName>
</protein>
<name>A0A392S438_9FABA</name>
<reference evidence="2 3" key="1">
    <citation type="journal article" date="2018" name="Front. Plant Sci.">
        <title>Red Clover (Trifolium pratense) and Zigzag Clover (T. medium) - A Picture of Genomic Similarities and Differences.</title>
        <authorList>
            <person name="Dluhosova J."/>
            <person name="Istvanek J."/>
            <person name="Nedelnik J."/>
            <person name="Repkova J."/>
        </authorList>
    </citation>
    <scope>NUCLEOTIDE SEQUENCE [LARGE SCALE GENOMIC DNA]</scope>
    <source>
        <strain evidence="3">cv. 10/8</strain>
        <tissue evidence="2">Leaf</tissue>
    </source>
</reference>
<dbReference type="Proteomes" id="UP000265520">
    <property type="component" value="Unassembled WGS sequence"/>
</dbReference>
<evidence type="ECO:0000313" key="2">
    <source>
        <dbReference type="EMBL" id="MCI43449.1"/>
    </source>
</evidence>
<feature type="region of interest" description="Disordered" evidence="1">
    <location>
        <begin position="1"/>
        <end position="26"/>
    </location>
</feature>
<sequence length="26" mass="2824">MRVTSPPAGATPHADEHRISTTGYRD</sequence>
<feature type="compositionally biased region" description="Basic and acidic residues" evidence="1">
    <location>
        <begin position="13"/>
        <end position="26"/>
    </location>
</feature>
<evidence type="ECO:0000256" key="1">
    <source>
        <dbReference type="SAM" id="MobiDB-lite"/>
    </source>
</evidence>
<dbReference type="EMBL" id="LXQA010317605">
    <property type="protein sequence ID" value="MCI43449.1"/>
    <property type="molecule type" value="Genomic_DNA"/>
</dbReference>
<evidence type="ECO:0000313" key="3">
    <source>
        <dbReference type="Proteomes" id="UP000265520"/>
    </source>
</evidence>
<feature type="non-terminal residue" evidence="2">
    <location>
        <position position="26"/>
    </location>
</feature>
<accession>A0A392S438</accession>
<proteinExistence type="predicted"/>
<comment type="caution">
    <text evidence="2">The sequence shown here is derived from an EMBL/GenBank/DDBJ whole genome shotgun (WGS) entry which is preliminary data.</text>
</comment>
<dbReference type="AlphaFoldDB" id="A0A392S438"/>